<comment type="caution">
    <text evidence="3">The sequence shown here is derived from an EMBL/GenBank/DDBJ whole genome shotgun (WGS) entry which is preliminary data.</text>
</comment>
<feature type="transmembrane region" description="Helical" evidence="2">
    <location>
        <begin position="29"/>
        <end position="48"/>
    </location>
</feature>
<evidence type="ECO:0000256" key="2">
    <source>
        <dbReference type="SAM" id="Phobius"/>
    </source>
</evidence>
<keyword evidence="2" id="KW-1133">Transmembrane helix</keyword>
<name>A0A0F5ZN56_STEMA</name>
<evidence type="ECO:0000313" key="4">
    <source>
        <dbReference type="Proteomes" id="UP000243478"/>
    </source>
</evidence>
<protein>
    <recommendedName>
        <fullName evidence="5">Energy transducer TonB</fullName>
    </recommendedName>
</protein>
<gene>
    <name evidence="3" type="ORF">VM57_12725</name>
</gene>
<dbReference type="AlphaFoldDB" id="A0A0F5ZN56"/>
<feature type="compositionally biased region" description="Low complexity" evidence="1">
    <location>
        <begin position="97"/>
        <end position="106"/>
    </location>
</feature>
<accession>A0A0F5ZN56</accession>
<feature type="compositionally biased region" description="Polar residues" evidence="1">
    <location>
        <begin position="107"/>
        <end position="126"/>
    </location>
</feature>
<dbReference type="Proteomes" id="UP000243478">
    <property type="component" value="Unassembled WGS sequence"/>
</dbReference>
<evidence type="ECO:0008006" key="5">
    <source>
        <dbReference type="Google" id="ProtNLM"/>
    </source>
</evidence>
<dbReference type="EMBL" id="JZRZ01000020">
    <property type="protein sequence ID" value="KKD57113.1"/>
    <property type="molecule type" value="Genomic_DNA"/>
</dbReference>
<feature type="compositionally biased region" description="Pro residues" evidence="1">
    <location>
        <begin position="81"/>
        <end position="96"/>
    </location>
</feature>
<evidence type="ECO:0000256" key="1">
    <source>
        <dbReference type="SAM" id="MobiDB-lite"/>
    </source>
</evidence>
<sequence length="298" mass="33042">MARVAGVVMTDTSFKPNRDCQQRIAWRRIASLAAALSALALMAGICSLRPRWQQEIGRLPINLGTAQMQAEAMALAIRQSPPFPPPPPPVPQPTPVLPSSLSEVPSAPQTPSTRVDQWRPQEQPQLTDPVGEDIYVMEQTLPYCWPGSSASICQEVDDLVLPLDDRWPPDIHALRLQLQADLVPVNRRSTPVPAAALAGAQRMDGAGLRALREQGCGATVHGPTRTYDHVAYLTRPVFSVDGQWAMIAVAWDSCSDDFVYRELVVLHREQERWMAEPPERGLGGVWDGRILRPWTYNH</sequence>
<evidence type="ECO:0000313" key="3">
    <source>
        <dbReference type="EMBL" id="KKD57113.1"/>
    </source>
</evidence>
<keyword evidence="2" id="KW-0812">Transmembrane</keyword>
<reference evidence="3 4" key="1">
    <citation type="submission" date="2015-03" db="EMBL/GenBank/DDBJ databases">
        <title>Draft genome of Stenotrophomonas maltophila isolated from urine specimen.</title>
        <authorList>
            <person name="Murugan N."/>
            <person name="Malathi J."/>
            <person name="Umashankar V."/>
            <person name="Madhavan H."/>
        </authorList>
    </citation>
    <scope>NUCLEOTIDE SEQUENCE [LARGE SCALE GENOMIC DNA]</scope>
    <source>
        <strain evidence="3 4">JMNMN1</strain>
    </source>
</reference>
<proteinExistence type="predicted"/>
<feature type="region of interest" description="Disordered" evidence="1">
    <location>
        <begin position="78"/>
        <end position="130"/>
    </location>
</feature>
<dbReference type="PATRIC" id="fig|40324.63.peg.4686"/>
<keyword evidence="2" id="KW-0472">Membrane</keyword>
<organism evidence="3 4">
    <name type="scientific">Stenotrophomonas maltophilia</name>
    <name type="common">Pseudomonas maltophilia</name>
    <name type="synonym">Xanthomonas maltophilia</name>
    <dbReference type="NCBI Taxonomy" id="40324"/>
    <lineage>
        <taxon>Bacteria</taxon>
        <taxon>Pseudomonadati</taxon>
        <taxon>Pseudomonadota</taxon>
        <taxon>Gammaproteobacteria</taxon>
        <taxon>Lysobacterales</taxon>
        <taxon>Lysobacteraceae</taxon>
        <taxon>Stenotrophomonas</taxon>
        <taxon>Stenotrophomonas maltophilia group</taxon>
    </lineage>
</organism>